<dbReference type="PANTHER" id="PTHR43033:SF1">
    <property type="entry name" value="TRNA(ILE)-LYSIDINE SYNTHASE-RELATED"/>
    <property type="match status" value="1"/>
</dbReference>
<dbReference type="PANTHER" id="PTHR43033">
    <property type="entry name" value="TRNA(ILE)-LYSIDINE SYNTHASE-RELATED"/>
    <property type="match status" value="1"/>
</dbReference>
<dbReference type="InterPro" id="IPR011063">
    <property type="entry name" value="TilS/TtcA_N"/>
</dbReference>
<comment type="caution">
    <text evidence="10">The sequence shown here is derived from an EMBL/GenBank/DDBJ whole genome shotgun (WGS) entry which is preliminary data.</text>
</comment>
<dbReference type="GO" id="GO:0005737">
    <property type="term" value="C:cytoplasm"/>
    <property type="evidence" value="ECO:0007669"/>
    <property type="project" value="UniProtKB-SubCell"/>
</dbReference>
<dbReference type="EMBL" id="QDKG01000001">
    <property type="protein sequence ID" value="PVH26106.1"/>
    <property type="molecule type" value="Genomic_DNA"/>
</dbReference>
<evidence type="ECO:0000256" key="4">
    <source>
        <dbReference type="ARBA" id="ARBA00022694"/>
    </source>
</evidence>
<dbReference type="SUPFAM" id="SSF52402">
    <property type="entry name" value="Adenine nucleotide alpha hydrolases-like"/>
    <property type="match status" value="1"/>
</dbReference>
<keyword evidence="5 8" id="KW-0547">Nucleotide-binding</keyword>
<gene>
    <name evidence="8 10" type="primary">tilS</name>
    <name evidence="10" type="ORF">DC487_00325</name>
</gene>
<dbReference type="GO" id="GO:0006400">
    <property type="term" value="P:tRNA modification"/>
    <property type="evidence" value="ECO:0007669"/>
    <property type="project" value="UniProtKB-UniRule"/>
</dbReference>
<sequence>MEILDRLSEYIRCEQLCDPQDRLLLGVSGGKDSMLMAFLLWKLGYQIAIAHCNFQLRDAESDLDEQLVRQFAEERGIPFYHISFETQRYAEEQQLSIQMSARALRYQWFEELRTAHDFAAIAVAHHQQDHIETVFINLARGTGLRGLRGIAPKRDRIIRPILWMSHEEIVQTVAQYHVPYRDDQSNFSNKYTRNKVRLDILPQFRALQPQFDQVMLENIERFTDSYNLLQRLTDTIRQQLFIAAVNRTEIDKNSLLTYVKDIPLLYELFRPYHFEKNILADLANTDLSHIGSRFESDSHVIVVDRTQVFLYDKNLVPLETYELQQDDTKVHIAARTLSLSISIDTSLNLARNVAKVDFANLVFPLTVRSWSQGDRFMPLGMNASKKISDFFIQKKIPLLEKDQIPLLVNGNGEIIWVVGYQLDNRYRIKENTKKVATFVYS</sequence>
<evidence type="ECO:0000259" key="9">
    <source>
        <dbReference type="SMART" id="SM00977"/>
    </source>
</evidence>
<keyword evidence="3 8" id="KW-0436">Ligase</keyword>
<dbReference type="NCBIfam" id="TIGR02432">
    <property type="entry name" value="lysidine_TilS_N"/>
    <property type="match status" value="1"/>
</dbReference>
<comment type="domain">
    <text evidence="8">The N-terminal region contains the highly conserved SGGXDS motif, predicted to be a P-loop motif involved in ATP binding.</text>
</comment>
<feature type="binding site" evidence="8">
    <location>
        <begin position="28"/>
        <end position="33"/>
    </location>
    <ligand>
        <name>ATP</name>
        <dbReference type="ChEBI" id="CHEBI:30616"/>
    </ligand>
</feature>
<protein>
    <recommendedName>
        <fullName evidence="8">tRNA(Ile)-lysidine synthase</fullName>
        <ecNumber evidence="8">6.3.4.19</ecNumber>
    </recommendedName>
    <alternativeName>
        <fullName evidence="8">tRNA(Ile)-2-lysyl-cytidine synthase</fullName>
    </alternativeName>
    <alternativeName>
        <fullName evidence="8">tRNA(Ile)-lysidine synthetase</fullName>
    </alternativeName>
</protein>
<dbReference type="NCBIfam" id="TIGR02433">
    <property type="entry name" value="lysidine_TilS_C"/>
    <property type="match status" value="1"/>
</dbReference>
<dbReference type="Pfam" id="PF11734">
    <property type="entry name" value="TilS_C"/>
    <property type="match status" value="1"/>
</dbReference>
<dbReference type="OrthoDB" id="9807403at2"/>
<evidence type="ECO:0000256" key="6">
    <source>
        <dbReference type="ARBA" id="ARBA00022840"/>
    </source>
</evidence>
<dbReference type="HAMAP" id="MF_01161">
    <property type="entry name" value="tRNA_Ile_lys_synt"/>
    <property type="match status" value="1"/>
</dbReference>
<keyword evidence="6 8" id="KW-0067">ATP-binding</keyword>
<evidence type="ECO:0000256" key="1">
    <source>
        <dbReference type="ARBA" id="ARBA00004496"/>
    </source>
</evidence>
<evidence type="ECO:0000256" key="2">
    <source>
        <dbReference type="ARBA" id="ARBA00022490"/>
    </source>
</evidence>
<dbReference type="RefSeq" id="WP_116773951.1">
    <property type="nucleotide sequence ID" value="NZ_QDKG01000001.1"/>
</dbReference>
<dbReference type="SUPFAM" id="SSF56037">
    <property type="entry name" value="PheT/TilS domain"/>
    <property type="match status" value="1"/>
</dbReference>
<comment type="catalytic activity">
    <reaction evidence="7 8">
        <text>cytidine(34) in tRNA(Ile2) + L-lysine + ATP = lysidine(34) in tRNA(Ile2) + AMP + diphosphate + H(+)</text>
        <dbReference type="Rhea" id="RHEA:43744"/>
        <dbReference type="Rhea" id="RHEA-COMP:10625"/>
        <dbReference type="Rhea" id="RHEA-COMP:10670"/>
        <dbReference type="ChEBI" id="CHEBI:15378"/>
        <dbReference type="ChEBI" id="CHEBI:30616"/>
        <dbReference type="ChEBI" id="CHEBI:32551"/>
        <dbReference type="ChEBI" id="CHEBI:33019"/>
        <dbReference type="ChEBI" id="CHEBI:82748"/>
        <dbReference type="ChEBI" id="CHEBI:83665"/>
        <dbReference type="ChEBI" id="CHEBI:456215"/>
        <dbReference type="EC" id="6.3.4.19"/>
    </reaction>
</comment>
<evidence type="ECO:0000256" key="8">
    <source>
        <dbReference type="HAMAP-Rule" id="MF_01161"/>
    </source>
</evidence>
<dbReference type="InterPro" id="IPR012094">
    <property type="entry name" value="tRNA_Ile_lys_synt"/>
</dbReference>
<evidence type="ECO:0000256" key="7">
    <source>
        <dbReference type="ARBA" id="ARBA00048539"/>
    </source>
</evidence>
<dbReference type="Proteomes" id="UP000245627">
    <property type="component" value="Unassembled WGS sequence"/>
</dbReference>
<organism evidence="10 11">
    <name type="scientific">Sphingobacterium corticibacter</name>
    <dbReference type="NCBI Taxonomy" id="2171749"/>
    <lineage>
        <taxon>Bacteria</taxon>
        <taxon>Pseudomonadati</taxon>
        <taxon>Bacteroidota</taxon>
        <taxon>Sphingobacteriia</taxon>
        <taxon>Sphingobacteriales</taxon>
        <taxon>Sphingobacteriaceae</taxon>
        <taxon>Sphingobacterium</taxon>
    </lineage>
</organism>
<evidence type="ECO:0000313" key="10">
    <source>
        <dbReference type="EMBL" id="PVH26106.1"/>
    </source>
</evidence>
<keyword evidence="4 8" id="KW-0819">tRNA processing</keyword>
<dbReference type="Pfam" id="PF01171">
    <property type="entry name" value="ATP_bind_3"/>
    <property type="match status" value="1"/>
</dbReference>
<dbReference type="InterPro" id="IPR012795">
    <property type="entry name" value="tRNA_Ile_lys_synt_N"/>
</dbReference>
<comment type="function">
    <text evidence="8">Ligates lysine onto the cytidine present at position 34 of the AUA codon-specific tRNA(Ile) that contains the anticodon CAU, in an ATP-dependent manner. Cytidine is converted to lysidine, thus changing the amino acid specificity of the tRNA from methionine to isoleucine.</text>
</comment>
<proteinExistence type="inferred from homology"/>
<evidence type="ECO:0000313" key="11">
    <source>
        <dbReference type="Proteomes" id="UP000245627"/>
    </source>
</evidence>
<dbReference type="GO" id="GO:0032267">
    <property type="term" value="F:tRNA(Ile)-lysidine synthase activity"/>
    <property type="evidence" value="ECO:0007669"/>
    <property type="project" value="UniProtKB-EC"/>
</dbReference>
<dbReference type="InterPro" id="IPR014729">
    <property type="entry name" value="Rossmann-like_a/b/a_fold"/>
</dbReference>
<feature type="domain" description="Lysidine-tRNA(Ile) synthetase C-terminal" evidence="9">
    <location>
        <begin position="365"/>
        <end position="439"/>
    </location>
</feature>
<accession>A0A2T8HKY3</accession>
<evidence type="ECO:0000256" key="5">
    <source>
        <dbReference type="ARBA" id="ARBA00022741"/>
    </source>
</evidence>
<dbReference type="CDD" id="cd01992">
    <property type="entry name" value="TilS_N"/>
    <property type="match status" value="1"/>
</dbReference>
<name>A0A2T8HKY3_9SPHI</name>
<reference evidence="10 11" key="1">
    <citation type="submission" date="2018-04" db="EMBL/GenBank/DDBJ databases">
        <title>Sphingobacterium cortibacter sp. nov.</title>
        <authorList>
            <person name="Li Y."/>
        </authorList>
    </citation>
    <scope>NUCLEOTIDE SEQUENCE [LARGE SCALE GENOMIC DNA]</scope>
    <source>
        <strain evidence="10 11">2c-3</strain>
    </source>
</reference>
<dbReference type="InterPro" id="IPR012796">
    <property type="entry name" value="Lysidine-tRNA-synth_C"/>
</dbReference>
<keyword evidence="11" id="KW-1185">Reference proteome</keyword>
<dbReference type="GO" id="GO:0005524">
    <property type="term" value="F:ATP binding"/>
    <property type="evidence" value="ECO:0007669"/>
    <property type="project" value="UniProtKB-UniRule"/>
</dbReference>
<comment type="subcellular location">
    <subcellularLocation>
        <location evidence="1 8">Cytoplasm</location>
    </subcellularLocation>
</comment>
<dbReference type="EC" id="6.3.4.19" evidence="8"/>
<dbReference type="Gene3D" id="3.40.50.620">
    <property type="entry name" value="HUPs"/>
    <property type="match status" value="1"/>
</dbReference>
<evidence type="ECO:0000256" key="3">
    <source>
        <dbReference type="ARBA" id="ARBA00022598"/>
    </source>
</evidence>
<keyword evidence="2 8" id="KW-0963">Cytoplasm</keyword>
<dbReference type="AlphaFoldDB" id="A0A2T8HKY3"/>
<dbReference type="SMART" id="SM00977">
    <property type="entry name" value="TilS_C"/>
    <property type="match status" value="1"/>
</dbReference>
<comment type="similarity">
    <text evidence="8">Belongs to the tRNA(Ile)-lysidine synthase family.</text>
</comment>